<reference evidence="2" key="1">
    <citation type="submission" date="2023-07" db="EMBL/GenBank/DDBJ databases">
        <title>Genomic Encyclopedia of Type Strains, Phase IV (KMG-IV): sequencing the most valuable type-strain genomes for metagenomic binning, comparative biology and taxonomic classification.</title>
        <authorList>
            <person name="Goeker M."/>
        </authorList>
    </citation>
    <scope>NUCLEOTIDE SEQUENCE</scope>
    <source>
        <strain evidence="2">DSM 19569</strain>
    </source>
</reference>
<dbReference type="GeneID" id="90835689"/>
<dbReference type="EMBL" id="JAUSWL010000002">
    <property type="protein sequence ID" value="MDQ0542987.1"/>
    <property type="molecule type" value="Genomic_DNA"/>
</dbReference>
<sequence length="58" mass="5837">MTDRTHRIWTAPGIIAAATAVSLIGALLAEGIWDAVAAGLLFAALAYAAGLGLRSTKG</sequence>
<evidence type="ECO:0000313" key="2">
    <source>
        <dbReference type="EMBL" id="MDQ0542987.1"/>
    </source>
</evidence>
<evidence type="ECO:0000313" key="3">
    <source>
        <dbReference type="Proteomes" id="UP001223420"/>
    </source>
</evidence>
<accession>A0AAJ1TTC7</accession>
<keyword evidence="1" id="KW-0812">Transmembrane</keyword>
<proteinExistence type="predicted"/>
<organism evidence="2 3">
    <name type="scientific">Methylobacterium brachiatum</name>
    <dbReference type="NCBI Taxonomy" id="269660"/>
    <lineage>
        <taxon>Bacteria</taxon>
        <taxon>Pseudomonadati</taxon>
        <taxon>Pseudomonadota</taxon>
        <taxon>Alphaproteobacteria</taxon>
        <taxon>Hyphomicrobiales</taxon>
        <taxon>Methylobacteriaceae</taxon>
        <taxon>Methylobacterium</taxon>
    </lineage>
</organism>
<name>A0AAJ1TTC7_9HYPH</name>
<evidence type="ECO:0000256" key="1">
    <source>
        <dbReference type="SAM" id="Phobius"/>
    </source>
</evidence>
<protein>
    <submittedName>
        <fullName evidence="2">Uncharacterized protein</fullName>
    </submittedName>
</protein>
<dbReference type="Proteomes" id="UP001223420">
    <property type="component" value="Unassembled WGS sequence"/>
</dbReference>
<comment type="caution">
    <text evidence="2">The sequence shown here is derived from an EMBL/GenBank/DDBJ whole genome shotgun (WGS) entry which is preliminary data.</text>
</comment>
<dbReference type="RefSeq" id="WP_007568083.1">
    <property type="nucleotide sequence ID" value="NZ_CP033231.1"/>
</dbReference>
<dbReference type="AlphaFoldDB" id="A0AAJ1TTC7"/>
<feature type="transmembrane region" description="Helical" evidence="1">
    <location>
        <begin position="35"/>
        <end position="53"/>
    </location>
</feature>
<keyword evidence="1" id="KW-0472">Membrane</keyword>
<gene>
    <name evidence="2" type="ORF">QO001_001905</name>
</gene>
<keyword evidence="1" id="KW-1133">Transmembrane helix</keyword>
<feature type="transmembrane region" description="Helical" evidence="1">
    <location>
        <begin position="7"/>
        <end position="29"/>
    </location>
</feature>